<accession>A0A6S7H7T5</accession>
<proteinExistence type="predicted"/>
<dbReference type="InterPro" id="IPR012340">
    <property type="entry name" value="NA-bd_OB-fold"/>
</dbReference>
<dbReference type="Proteomes" id="UP001152795">
    <property type="component" value="Unassembled WGS sequence"/>
</dbReference>
<evidence type="ECO:0000313" key="2">
    <source>
        <dbReference type="Proteomes" id="UP001152795"/>
    </source>
</evidence>
<dbReference type="Gene3D" id="2.40.50.140">
    <property type="entry name" value="Nucleic acid-binding proteins"/>
    <property type="match status" value="1"/>
</dbReference>
<name>A0A6S7H7T5_PARCT</name>
<reference evidence="1" key="1">
    <citation type="submission" date="2020-04" db="EMBL/GenBank/DDBJ databases">
        <authorList>
            <person name="Alioto T."/>
            <person name="Alioto T."/>
            <person name="Gomez Garrido J."/>
        </authorList>
    </citation>
    <scope>NUCLEOTIDE SEQUENCE</scope>
    <source>
        <strain evidence="1">A484AB</strain>
    </source>
</reference>
<gene>
    <name evidence="1" type="ORF">PACLA_8A061574</name>
</gene>
<dbReference type="SUPFAM" id="SSF50249">
    <property type="entry name" value="Nucleic acid-binding proteins"/>
    <property type="match status" value="1"/>
</dbReference>
<dbReference type="EMBL" id="CACRXK020003777">
    <property type="protein sequence ID" value="CAB4000196.1"/>
    <property type="molecule type" value="Genomic_DNA"/>
</dbReference>
<organism evidence="1 2">
    <name type="scientific">Paramuricea clavata</name>
    <name type="common">Red gorgonian</name>
    <name type="synonym">Violescent sea-whip</name>
    <dbReference type="NCBI Taxonomy" id="317549"/>
    <lineage>
        <taxon>Eukaryota</taxon>
        <taxon>Metazoa</taxon>
        <taxon>Cnidaria</taxon>
        <taxon>Anthozoa</taxon>
        <taxon>Octocorallia</taxon>
        <taxon>Malacalcyonacea</taxon>
        <taxon>Plexauridae</taxon>
        <taxon>Paramuricea</taxon>
    </lineage>
</organism>
<comment type="caution">
    <text evidence="1">The sequence shown here is derived from an EMBL/GenBank/DDBJ whole genome shotgun (WGS) entry which is preliminary data.</text>
</comment>
<sequence length="320" mass="35915">MQTSPSETVNLVCYSPEKRRDLKQCQDKHASLEISSAVKSPNKRLASSNEEYTISKKSRITATQLDFDYNESFSNRYHTLRQASDAAVFTTVDIKVKIMLKPEEKEPVCVRGTTKFKVDAMVVDRTNSMKLALWENCIDKAHICKSYHVQNCKIHMFNDTKFLSTNDKTVTSEIEAIIDVNLDGLEYQEYVITAKCIGLEVNCHSTCLLCNKKIAATSQIEDEMVTCTNCNITILANEVQTKLICQLVLKTADGKVTSYTAFNDAMQSFLNNVDSARSISNIDTKTLKLLVLKSGEEKMVVDKSVKVIAQFLSTTQDTPL</sequence>
<dbReference type="OrthoDB" id="5970753at2759"/>
<evidence type="ECO:0000313" key="1">
    <source>
        <dbReference type="EMBL" id="CAB4000196.1"/>
    </source>
</evidence>
<keyword evidence="2" id="KW-1185">Reference proteome</keyword>
<dbReference type="AlphaFoldDB" id="A0A6S7H7T5"/>
<protein>
    <submittedName>
        <fullName evidence="1">Uncharacterized protein</fullName>
    </submittedName>
</protein>